<gene>
    <name evidence="1" type="primary">AlNc14C289G10206</name>
    <name evidence="1" type="ORF">ALNC14_114440</name>
</gene>
<reference evidence="1" key="1">
    <citation type="journal article" date="2011" name="PLoS Biol.">
        <title>Gene gain and loss during evolution of obligate parasitism in the white rust pathogen of Arabidopsis thaliana.</title>
        <authorList>
            <person name="Kemen E."/>
            <person name="Gardiner A."/>
            <person name="Schultz-Larsen T."/>
            <person name="Kemen A.C."/>
            <person name="Balmuth A.L."/>
            <person name="Robert-Seilaniantz A."/>
            <person name="Bailey K."/>
            <person name="Holub E."/>
            <person name="Studholme D.J."/>
            <person name="Maclean D."/>
            <person name="Jones J.D."/>
        </authorList>
    </citation>
    <scope>NUCLEOTIDE SEQUENCE</scope>
</reference>
<accession>F0WV61</accession>
<dbReference type="EMBL" id="FR824334">
    <property type="protein sequence ID" value="CCA25300.1"/>
    <property type="molecule type" value="Genomic_DNA"/>
</dbReference>
<protein>
    <submittedName>
        <fullName evidence="1">AlNc14C289G10206 protein</fullName>
    </submittedName>
</protein>
<reference evidence="1" key="2">
    <citation type="submission" date="2011-02" db="EMBL/GenBank/DDBJ databases">
        <authorList>
            <person name="MacLean D."/>
        </authorList>
    </citation>
    <scope>NUCLEOTIDE SEQUENCE</scope>
</reference>
<evidence type="ECO:0000313" key="1">
    <source>
        <dbReference type="EMBL" id="CCA25300.1"/>
    </source>
</evidence>
<sequence length="229" mass="26064">MLFKSEKEAAKFYSAKWTKLATYFCIGVLEHETRLIMLAFADYKYLTPGYTQIHLDAMERSIAWFLSAYTKKLLMLRRAVKELESTIPGHLSKLVAENTKSGIERACKIGADALEFTNVIYVWFNNRVSPKPKIAPTYKPNFGLRPLESPQEIVVSALKFSREMIAKIRKLEIHQDEVLPLLYQLCKLEQHAFAVNLNATFPIRSFVTSFACQCCARTTVFLAATVIPG</sequence>
<proteinExistence type="predicted"/>
<dbReference type="AlphaFoldDB" id="F0WV61"/>
<name>F0WV61_9STRA</name>
<dbReference type="HOGENOM" id="CLU_1211652_0_0_1"/>
<organism evidence="1">
    <name type="scientific">Albugo laibachii Nc14</name>
    <dbReference type="NCBI Taxonomy" id="890382"/>
    <lineage>
        <taxon>Eukaryota</taxon>
        <taxon>Sar</taxon>
        <taxon>Stramenopiles</taxon>
        <taxon>Oomycota</taxon>
        <taxon>Peronosporomycetes</taxon>
        <taxon>Albuginales</taxon>
        <taxon>Albuginaceae</taxon>
        <taxon>Albugo</taxon>
    </lineage>
</organism>